<evidence type="ECO:0000313" key="2">
    <source>
        <dbReference type="EMBL" id="KIY48747.1"/>
    </source>
</evidence>
<dbReference type="OrthoDB" id="3211671at2759"/>
<dbReference type="Proteomes" id="UP000054144">
    <property type="component" value="Unassembled WGS sequence"/>
</dbReference>
<sequence>FMPKFIGPYTILRERGINSYELEMPNILRRRGIHNVFHASLLRIYIPNDNRRFPNRVIERMLEFVPDGDEIAIEGIIGHAGKGDNALHQEKHYMEKVT</sequence>
<protein>
    <recommendedName>
        <fullName evidence="1">Tf2-1-like SH3-like domain-containing protein</fullName>
    </recommendedName>
</protein>
<organism evidence="2 3">
    <name type="scientific">Fistulina hepatica ATCC 64428</name>
    <dbReference type="NCBI Taxonomy" id="1128425"/>
    <lineage>
        <taxon>Eukaryota</taxon>
        <taxon>Fungi</taxon>
        <taxon>Dikarya</taxon>
        <taxon>Basidiomycota</taxon>
        <taxon>Agaricomycotina</taxon>
        <taxon>Agaricomycetes</taxon>
        <taxon>Agaricomycetidae</taxon>
        <taxon>Agaricales</taxon>
        <taxon>Fistulinaceae</taxon>
        <taxon>Fistulina</taxon>
    </lineage>
</organism>
<name>A0A0D7ACL5_9AGAR</name>
<evidence type="ECO:0000259" key="1">
    <source>
        <dbReference type="Pfam" id="PF24626"/>
    </source>
</evidence>
<feature type="domain" description="Tf2-1-like SH3-like" evidence="1">
    <location>
        <begin position="2"/>
        <end position="45"/>
    </location>
</feature>
<dbReference type="Pfam" id="PF24626">
    <property type="entry name" value="SH3_Tf2-1"/>
    <property type="match status" value="1"/>
</dbReference>
<dbReference type="InterPro" id="IPR056924">
    <property type="entry name" value="SH3_Tf2-1"/>
</dbReference>
<dbReference type="AlphaFoldDB" id="A0A0D7ACL5"/>
<reference evidence="2 3" key="1">
    <citation type="journal article" date="2015" name="Fungal Genet. Biol.">
        <title>Evolution of novel wood decay mechanisms in Agaricales revealed by the genome sequences of Fistulina hepatica and Cylindrobasidium torrendii.</title>
        <authorList>
            <person name="Floudas D."/>
            <person name="Held B.W."/>
            <person name="Riley R."/>
            <person name="Nagy L.G."/>
            <person name="Koehler G."/>
            <person name="Ransdell A.S."/>
            <person name="Younus H."/>
            <person name="Chow J."/>
            <person name="Chiniquy J."/>
            <person name="Lipzen A."/>
            <person name="Tritt A."/>
            <person name="Sun H."/>
            <person name="Haridas S."/>
            <person name="LaButti K."/>
            <person name="Ohm R.A."/>
            <person name="Kues U."/>
            <person name="Blanchette R.A."/>
            <person name="Grigoriev I.V."/>
            <person name="Minto R.E."/>
            <person name="Hibbett D.S."/>
        </authorList>
    </citation>
    <scope>NUCLEOTIDE SEQUENCE [LARGE SCALE GENOMIC DNA]</scope>
    <source>
        <strain evidence="2 3">ATCC 64428</strain>
    </source>
</reference>
<proteinExistence type="predicted"/>
<keyword evidence="3" id="KW-1185">Reference proteome</keyword>
<accession>A0A0D7ACL5</accession>
<dbReference type="EMBL" id="KN881819">
    <property type="protein sequence ID" value="KIY48747.1"/>
    <property type="molecule type" value="Genomic_DNA"/>
</dbReference>
<feature type="non-terminal residue" evidence="2">
    <location>
        <position position="1"/>
    </location>
</feature>
<gene>
    <name evidence="2" type="ORF">FISHEDRAFT_42741</name>
</gene>
<evidence type="ECO:0000313" key="3">
    <source>
        <dbReference type="Proteomes" id="UP000054144"/>
    </source>
</evidence>